<keyword evidence="2" id="KW-1185">Reference proteome</keyword>
<protein>
    <submittedName>
        <fullName evidence="1">Uncharacterized protein</fullName>
    </submittedName>
</protein>
<proteinExistence type="predicted"/>
<evidence type="ECO:0000313" key="2">
    <source>
        <dbReference type="Proteomes" id="UP001358586"/>
    </source>
</evidence>
<sequence>MGAPTDSALDLDEQILQLMQCKPLSEQQSGSGKCFAMSCFLFVLDAMHVHAKAHD</sequence>
<evidence type="ECO:0000313" key="1">
    <source>
        <dbReference type="EMBL" id="KAK5775491.1"/>
    </source>
</evidence>
<dbReference type="Proteomes" id="UP001358586">
    <property type="component" value="Chromosome 12"/>
</dbReference>
<reference evidence="1 2" key="1">
    <citation type="submission" date="2023-03" db="EMBL/GenBank/DDBJ databases">
        <title>WGS of Gossypium arboreum.</title>
        <authorList>
            <person name="Yu D."/>
        </authorList>
    </citation>
    <scope>NUCLEOTIDE SEQUENCE [LARGE SCALE GENOMIC DNA]</scope>
    <source>
        <tissue evidence="1">Leaf</tissue>
    </source>
</reference>
<organism evidence="1 2">
    <name type="scientific">Gossypium arboreum</name>
    <name type="common">Tree cotton</name>
    <name type="synonym">Gossypium nanking</name>
    <dbReference type="NCBI Taxonomy" id="29729"/>
    <lineage>
        <taxon>Eukaryota</taxon>
        <taxon>Viridiplantae</taxon>
        <taxon>Streptophyta</taxon>
        <taxon>Embryophyta</taxon>
        <taxon>Tracheophyta</taxon>
        <taxon>Spermatophyta</taxon>
        <taxon>Magnoliopsida</taxon>
        <taxon>eudicotyledons</taxon>
        <taxon>Gunneridae</taxon>
        <taxon>Pentapetalae</taxon>
        <taxon>rosids</taxon>
        <taxon>malvids</taxon>
        <taxon>Malvales</taxon>
        <taxon>Malvaceae</taxon>
        <taxon>Malvoideae</taxon>
        <taxon>Gossypium</taxon>
    </lineage>
</organism>
<dbReference type="EMBL" id="JARKNE010000012">
    <property type="protein sequence ID" value="KAK5775491.1"/>
    <property type="molecule type" value="Genomic_DNA"/>
</dbReference>
<name>A0ABR0MNC2_GOSAR</name>
<gene>
    <name evidence="1" type="ORF">PVK06_043387</name>
</gene>
<accession>A0ABR0MNC2</accession>
<comment type="caution">
    <text evidence="1">The sequence shown here is derived from an EMBL/GenBank/DDBJ whole genome shotgun (WGS) entry which is preliminary data.</text>
</comment>